<evidence type="ECO:0000256" key="9">
    <source>
        <dbReference type="ARBA" id="ARBA00023002"/>
    </source>
</evidence>
<dbReference type="Proteomes" id="UP001107558">
    <property type="component" value="Chromosome 3"/>
</dbReference>
<gene>
    <name evidence="13" type="ORF">PVAND_000045</name>
</gene>
<keyword evidence="12" id="KW-0472">Membrane</keyword>
<evidence type="ECO:0000256" key="5">
    <source>
        <dbReference type="ARBA" id="ARBA00022617"/>
    </source>
</evidence>
<comment type="similarity">
    <text evidence="4">Belongs to the cytochrome P450 family.</text>
</comment>
<dbReference type="AlphaFoldDB" id="A0A9J6BJK2"/>
<dbReference type="PRINTS" id="PR00464">
    <property type="entry name" value="EP450II"/>
</dbReference>
<dbReference type="Pfam" id="PF00067">
    <property type="entry name" value="p450"/>
    <property type="match status" value="1"/>
</dbReference>
<keyword evidence="6" id="KW-0479">Metal-binding</keyword>
<dbReference type="InterPro" id="IPR050476">
    <property type="entry name" value="Insect_CytP450_Detox"/>
</dbReference>
<evidence type="ECO:0000256" key="1">
    <source>
        <dbReference type="ARBA" id="ARBA00001971"/>
    </source>
</evidence>
<keyword evidence="11" id="KW-0503">Monooxygenase</keyword>
<keyword evidence="8" id="KW-0492">Microsome</keyword>
<evidence type="ECO:0000313" key="14">
    <source>
        <dbReference type="Proteomes" id="UP001107558"/>
    </source>
</evidence>
<accession>A0A9J6BJK2</accession>
<keyword evidence="14" id="KW-1185">Reference proteome</keyword>
<evidence type="ECO:0000256" key="4">
    <source>
        <dbReference type="ARBA" id="ARBA00010617"/>
    </source>
</evidence>
<dbReference type="GO" id="GO:0005506">
    <property type="term" value="F:iron ion binding"/>
    <property type="evidence" value="ECO:0007669"/>
    <property type="project" value="InterPro"/>
</dbReference>
<dbReference type="InterPro" id="IPR001128">
    <property type="entry name" value="Cyt_P450"/>
</dbReference>
<keyword evidence="10" id="KW-0408">Iron</keyword>
<organism evidence="13 14">
    <name type="scientific">Polypedilum vanderplanki</name>
    <name type="common">Sleeping chironomid midge</name>
    <dbReference type="NCBI Taxonomy" id="319348"/>
    <lineage>
        <taxon>Eukaryota</taxon>
        <taxon>Metazoa</taxon>
        <taxon>Ecdysozoa</taxon>
        <taxon>Arthropoda</taxon>
        <taxon>Hexapoda</taxon>
        <taxon>Insecta</taxon>
        <taxon>Pterygota</taxon>
        <taxon>Neoptera</taxon>
        <taxon>Endopterygota</taxon>
        <taxon>Diptera</taxon>
        <taxon>Nematocera</taxon>
        <taxon>Chironomoidea</taxon>
        <taxon>Chironomidae</taxon>
        <taxon>Chironominae</taxon>
        <taxon>Polypedilum</taxon>
        <taxon>Polypedilum</taxon>
    </lineage>
</organism>
<comment type="cofactor">
    <cofactor evidence="1">
        <name>heme</name>
        <dbReference type="ChEBI" id="CHEBI:30413"/>
    </cofactor>
</comment>
<evidence type="ECO:0000256" key="2">
    <source>
        <dbReference type="ARBA" id="ARBA00004174"/>
    </source>
</evidence>
<comment type="caution">
    <text evidence="13">The sequence shown here is derived from an EMBL/GenBank/DDBJ whole genome shotgun (WGS) entry which is preliminary data.</text>
</comment>
<dbReference type="GO" id="GO:0020037">
    <property type="term" value="F:heme binding"/>
    <property type="evidence" value="ECO:0007669"/>
    <property type="project" value="InterPro"/>
</dbReference>
<dbReference type="GO" id="GO:0005789">
    <property type="term" value="C:endoplasmic reticulum membrane"/>
    <property type="evidence" value="ECO:0007669"/>
    <property type="project" value="UniProtKB-SubCell"/>
</dbReference>
<evidence type="ECO:0000256" key="10">
    <source>
        <dbReference type="ARBA" id="ARBA00023004"/>
    </source>
</evidence>
<name>A0A9J6BJK2_POLVA</name>
<evidence type="ECO:0000256" key="11">
    <source>
        <dbReference type="ARBA" id="ARBA00023033"/>
    </source>
</evidence>
<sequence>MHLFIFFLLVFFTYIYVWLNKRKNYWKDRGFLHEKFEFPFGSFKGIGSEKSMCIGLDEYYKKYKGKGMAVGLFCFVKPLLLPIDPELIKMICVQNFDAFQDRLIYYNKEDDPISVHLLALEGQKWKERRQKLTFVFSSAKMRLMFDIIQLIGNHFVQSLENAIKKSNQLEMHDWLARFTTDVISNVAFGMDSSSLNNPQADMRKYGKEILNLGPTGFLKFLFTSSFPALSRKLHITANKKNVIDFFYNTFKKNIEQRERTETFRKDFIQILLELKKSSSLTVSELAAESFIFFLGVC</sequence>
<dbReference type="PANTHER" id="PTHR24292:SF103">
    <property type="entry name" value="CYTOCHROME P450 6BS1"/>
    <property type="match status" value="1"/>
</dbReference>
<dbReference type="InterPro" id="IPR036396">
    <property type="entry name" value="Cyt_P450_sf"/>
</dbReference>
<dbReference type="InterPro" id="IPR002402">
    <property type="entry name" value="Cyt_P450_E_grp-II"/>
</dbReference>
<evidence type="ECO:0000256" key="7">
    <source>
        <dbReference type="ARBA" id="ARBA00022824"/>
    </source>
</evidence>
<keyword evidence="5" id="KW-0349">Heme</keyword>
<dbReference type="SUPFAM" id="SSF48264">
    <property type="entry name" value="Cytochrome P450"/>
    <property type="match status" value="1"/>
</dbReference>
<evidence type="ECO:0000313" key="13">
    <source>
        <dbReference type="EMBL" id="KAG5669751.1"/>
    </source>
</evidence>
<evidence type="ECO:0000256" key="8">
    <source>
        <dbReference type="ARBA" id="ARBA00022848"/>
    </source>
</evidence>
<evidence type="ECO:0000256" key="6">
    <source>
        <dbReference type="ARBA" id="ARBA00022723"/>
    </source>
</evidence>
<dbReference type="Gene3D" id="1.10.630.10">
    <property type="entry name" value="Cytochrome P450"/>
    <property type="match status" value="1"/>
</dbReference>
<evidence type="ECO:0008006" key="15">
    <source>
        <dbReference type="Google" id="ProtNLM"/>
    </source>
</evidence>
<keyword evidence="7" id="KW-0256">Endoplasmic reticulum</keyword>
<dbReference type="GO" id="GO:0016705">
    <property type="term" value="F:oxidoreductase activity, acting on paired donors, with incorporation or reduction of molecular oxygen"/>
    <property type="evidence" value="ECO:0007669"/>
    <property type="project" value="InterPro"/>
</dbReference>
<dbReference type="OrthoDB" id="2789670at2759"/>
<keyword evidence="9" id="KW-0560">Oxidoreductase</keyword>
<proteinExistence type="inferred from homology"/>
<reference evidence="13" key="1">
    <citation type="submission" date="2021-03" db="EMBL/GenBank/DDBJ databases">
        <title>Chromosome level genome of the anhydrobiotic midge Polypedilum vanderplanki.</title>
        <authorList>
            <person name="Yoshida Y."/>
            <person name="Kikawada T."/>
            <person name="Gusev O."/>
        </authorList>
    </citation>
    <scope>NUCLEOTIDE SEQUENCE</scope>
    <source>
        <strain evidence="13">NIAS01</strain>
        <tissue evidence="13">Whole body or cell culture</tissue>
    </source>
</reference>
<evidence type="ECO:0000256" key="3">
    <source>
        <dbReference type="ARBA" id="ARBA00004406"/>
    </source>
</evidence>
<comment type="subcellular location">
    <subcellularLocation>
        <location evidence="3">Endoplasmic reticulum membrane</location>
        <topology evidence="3">Peripheral membrane protein</topology>
    </subcellularLocation>
    <subcellularLocation>
        <location evidence="2">Microsome membrane</location>
        <topology evidence="2">Peripheral membrane protein</topology>
    </subcellularLocation>
</comment>
<dbReference type="PANTHER" id="PTHR24292">
    <property type="entry name" value="CYTOCHROME P450"/>
    <property type="match status" value="1"/>
</dbReference>
<dbReference type="EMBL" id="JADBJN010000003">
    <property type="protein sequence ID" value="KAG5669751.1"/>
    <property type="molecule type" value="Genomic_DNA"/>
</dbReference>
<protein>
    <recommendedName>
        <fullName evidence="15">Cytochrome P450</fullName>
    </recommendedName>
</protein>
<dbReference type="GO" id="GO:0004497">
    <property type="term" value="F:monooxygenase activity"/>
    <property type="evidence" value="ECO:0007669"/>
    <property type="project" value="UniProtKB-KW"/>
</dbReference>
<evidence type="ECO:0000256" key="12">
    <source>
        <dbReference type="ARBA" id="ARBA00023136"/>
    </source>
</evidence>